<dbReference type="CDD" id="cd03116">
    <property type="entry name" value="MobB"/>
    <property type="match status" value="1"/>
</dbReference>
<protein>
    <submittedName>
        <fullName evidence="2">Molybdopterin-guanine dinucleotide biosynthesis protein B</fullName>
    </submittedName>
</protein>
<dbReference type="Proteomes" id="UP000440004">
    <property type="component" value="Unassembled WGS sequence"/>
</dbReference>
<dbReference type="NCBIfam" id="TIGR00176">
    <property type="entry name" value="mobB"/>
    <property type="match status" value="1"/>
</dbReference>
<evidence type="ECO:0000313" key="3">
    <source>
        <dbReference type="Proteomes" id="UP000440004"/>
    </source>
</evidence>
<reference evidence="2 3" key="1">
    <citation type="submission" date="2019-10" db="EMBL/GenBank/DDBJ databases">
        <title>Alkalibaculum tamaniensis sp.nov., a new alkaliphilic acetogen, isolated on methoxylated aromatics from a mud volcano.</title>
        <authorList>
            <person name="Khomyakova M.A."/>
            <person name="Merkel A.Y."/>
            <person name="Bonch-Osmolovskaya E.A."/>
            <person name="Slobodkin A.I."/>
        </authorList>
    </citation>
    <scope>NUCLEOTIDE SEQUENCE [LARGE SCALE GENOMIC DNA]</scope>
    <source>
        <strain evidence="2 3">M08DMB</strain>
    </source>
</reference>
<dbReference type="InterPro" id="IPR004435">
    <property type="entry name" value="MobB_dom"/>
</dbReference>
<dbReference type="GO" id="GO:0006777">
    <property type="term" value="P:Mo-molybdopterin cofactor biosynthetic process"/>
    <property type="evidence" value="ECO:0007669"/>
    <property type="project" value="InterPro"/>
</dbReference>
<evidence type="ECO:0000313" key="2">
    <source>
        <dbReference type="EMBL" id="MPW24727.1"/>
    </source>
</evidence>
<evidence type="ECO:0000259" key="1">
    <source>
        <dbReference type="Pfam" id="PF03205"/>
    </source>
</evidence>
<dbReference type="AlphaFoldDB" id="A0A6A7K683"/>
<dbReference type="InterPro" id="IPR052539">
    <property type="entry name" value="MGD_biosynthesis_adapter"/>
</dbReference>
<name>A0A6A7K683_9FIRM</name>
<proteinExistence type="predicted"/>
<dbReference type="EMBL" id="WHNX01000003">
    <property type="protein sequence ID" value="MPW24727.1"/>
    <property type="molecule type" value="Genomic_DNA"/>
</dbReference>
<dbReference type="SUPFAM" id="SSF52540">
    <property type="entry name" value="P-loop containing nucleoside triphosphate hydrolases"/>
    <property type="match status" value="1"/>
</dbReference>
<dbReference type="Pfam" id="PF03205">
    <property type="entry name" value="MobB"/>
    <property type="match status" value="1"/>
</dbReference>
<keyword evidence="3" id="KW-1185">Reference proteome</keyword>
<dbReference type="Gene3D" id="3.40.50.300">
    <property type="entry name" value="P-loop containing nucleotide triphosphate hydrolases"/>
    <property type="match status" value="1"/>
</dbReference>
<sequence length="167" mass="19220">MVPVISIVGRSNSGKTTLIENIIPIFKERNLRVGTIKHDAHRFDIDHEGKDTWRMAQSGADKVLISSKDKIAMIEKPIEEKSIHELIQEHFQHVDIVITEGYKQSNIPKIEVIRFNLPIIPKSNNLIGIVDNRIEENNPIKTDVEVFDFNNYIQIANFIVKYLFSTK</sequence>
<comment type="caution">
    <text evidence="2">The sequence shown here is derived from an EMBL/GenBank/DDBJ whole genome shotgun (WGS) entry which is preliminary data.</text>
</comment>
<dbReference type="PANTHER" id="PTHR40072">
    <property type="entry name" value="MOLYBDOPTERIN-GUANINE DINUCLEOTIDE BIOSYNTHESIS ADAPTER PROTEIN-RELATED"/>
    <property type="match status" value="1"/>
</dbReference>
<gene>
    <name evidence="2" type="primary">mobB</name>
    <name evidence="2" type="ORF">GC105_02845</name>
</gene>
<feature type="domain" description="Molybdopterin-guanine dinucleotide biosynthesis protein B (MobB)" evidence="1">
    <location>
        <begin position="4"/>
        <end position="130"/>
    </location>
</feature>
<organism evidence="2 3">
    <name type="scientific">Alkalibaculum sporogenes</name>
    <dbReference type="NCBI Taxonomy" id="2655001"/>
    <lineage>
        <taxon>Bacteria</taxon>
        <taxon>Bacillati</taxon>
        <taxon>Bacillota</taxon>
        <taxon>Clostridia</taxon>
        <taxon>Eubacteriales</taxon>
        <taxon>Eubacteriaceae</taxon>
        <taxon>Alkalibaculum</taxon>
    </lineage>
</organism>
<dbReference type="RefSeq" id="WP_152801477.1">
    <property type="nucleotide sequence ID" value="NZ_WHNX01000003.1"/>
</dbReference>
<dbReference type="InterPro" id="IPR027417">
    <property type="entry name" value="P-loop_NTPase"/>
</dbReference>
<dbReference type="GO" id="GO:0005525">
    <property type="term" value="F:GTP binding"/>
    <property type="evidence" value="ECO:0007669"/>
    <property type="project" value="InterPro"/>
</dbReference>
<accession>A0A6A7K683</accession>
<dbReference type="PANTHER" id="PTHR40072:SF1">
    <property type="entry name" value="MOLYBDOPTERIN-GUANINE DINUCLEOTIDE BIOSYNTHESIS ADAPTER PROTEIN"/>
    <property type="match status" value="1"/>
</dbReference>